<keyword evidence="2" id="KW-0732">Signal</keyword>
<comment type="caution">
    <text evidence="3">The sequence shown here is derived from an EMBL/GenBank/DDBJ whole genome shotgun (WGS) entry which is preliminary data.</text>
</comment>
<reference evidence="3 4" key="1">
    <citation type="submission" date="2013-07" db="EMBL/GenBank/DDBJ databases">
        <authorList>
            <person name="Stoco P.H."/>
            <person name="Wagner G."/>
            <person name="Gerber A."/>
            <person name="Zaha A."/>
            <person name="Thompson C."/>
            <person name="Bartholomeu D.C."/>
            <person name="Luckemeyer D.D."/>
            <person name="Bahia D."/>
            <person name="Loreto E."/>
            <person name="Prestes E.B."/>
            <person name="Lima F.M."/>
            <person name="Rodrigues-Luiz G."/>
            <person name="Vallejo G.A."/>
            <person name="Filho J.F."/>
            <person name="Monteiro K.M."/>
            <person name="Tyler K.M."/>
            <person name="de Almeida L.G."/>
            <person name="Ortiz M.F."/>
            <person name="Siervo M.A."/>
            <person name="de Moraes M.H."/>
            <person name="Cunha O.L."/>
            <person name="Mendonca-Neto R."/>
            <person name="Silva R."/>
            <person name="Teixeira S.M."/>
            <person name="Murta S.M."/>
            <person name="Sincero T.C."/>
            <person name="Mendes T.A."/>
            <person name="Urmenyi T.P."/>
            <person name="Silva V.G."/>
            <person name="da Rocha W.D."/>
            <person name="Andersson B."/>
            <person name="Romanha A.J."/>
            <person name="Steindel M."/>
            <person name="de Vasconcelos A.T."/>
            <person name="Grisard E.C."/>
        </authorList>
    </citation>
    <scope>NUCLEOTIDE SEQUENCE [LARGE SCALE GENOMIC DNA]</scope>
    <source>
        <strain evidence="3 4">SC58</strain>
    </source>
</reference>
<dbReference type="VEuPathDB" id="TriTrypDB:TRSC58_02502"/>
<sequence>MELPFCCDFLSVVLPFPLFLTAWPPPTAFHASMQGIRNGVGGRQRAPLCRAGLRASHYKRHVAARMLSRGRVLRSMSGLTLPPSLRRWFLWYPRRGGEFLGDMLAGHNLFIADIPRKFDAQHARHFSFTESLCITPLFALTMVHYFSSFFLCPTRRQMFPVLMTELARKTEAQLQWTDVMAKRSPADVIAWRPLMAVTQVVLFPAWLLLASFAPQLVHAMLERTNHILHQKLACISKDAPPFVQQYMTEAREAEAFHSQQLCIPTDYCAALLITLLVLYLTS</sequence>
<organism evidence="3 4">
    <name type="scientific">Trypanosoma rangeli SC58</name>
    <dbReference type="NCBI Taxonomy" id="429131"/>
    <lineage>
        <taxon>Eukaryota</taxon>
        <taxon>Discoba</taxon>
        <taxon>Euglenozoa</taxon>
        <taxon>Kinetoplastea</taxon>
        <taxon>Metakinetoplastina</taxon>
        <taxon>Trypanosomatida</taxon>
        <taxon>Trypanosomatidae</taxon>
        <taxon>Trypanosoma</taxon>
        <taxon>Herpetosoma</taxon>
    </lineage>
</organism>
<evidence type="ECO:0000256" key="1">
    <source>
        <dbReference type="SAM" id="Phobius"/>
    </source>
</evidence>
<keyword evidence="1" id="KW-1133">Transmembrane helix</keyword>
<proteinExistence type="predicted"/>
<keyword evidence="1" id="KW-0472">Membrane</keyword>
<dbReference type="Proteomes" id="UP000031737">
    <property type="component" value="Unassembled WGS sequence"/>
</dbReference>
<accession>A0A061J2V6</accession>
<evidence type="ECO:0000313" key="4">
    <source>
        <dbReference type="Proteomes" id="UP000031737"/>
    </source>
</evidence>
<name>A0A061J2V6_TRYRA</name>
<dbReference type="AlphaFoldDB" id="A0A061J2V6"/>
<gene>
    <name evidence="3" type="ORF">TRSC58_02502</name>
</gene>
<keyword evidence="1" id="KW-0812">Transmembrane</keyword>
<evidence type="ECO:0000313" key="3">
    <source>
        <dbReference type="EMBL" id="ESL09773.1"/>
    </source>
</evidence>
<keyword evidence="4" id="KW-1185">Reference proteome</keyword>
<feature type="chain" id="PRO_5001601285" evidence="2">
    <location>
        <begin position="23"/>
        <end position="282"/>
    </location>
</feature>
<feature type="transmembrane region" description="Helical" evidence="1">
    <location>
        <begin position="126"/>
        <end position="146"/>
    </location>
</feature>
<feature type="transmembrane region" description="Helical" evidence="1">
    <location>
        <begin position="261"/>
        <end position="280"/>
    </location>
</feature>
<feature type="signal peptide" evidence="2">
    <location>
        <begin position="1"/>
        <end position="22"/>
    </location>
</feature>
<evidence type="ECO:0000256" key="2">
    <source>
        <dbReference type="SAM" id="SignalP"/>
    </source>
</evidence>
<dbReference type="OrthoDB" id="271832at2759"/>
<dbReference type="EMBL" id="AUPL01002502">
    <property type="protein sequence ID" value="ESL09773.1"/>
    <property type="molecule type" value="Genomic_DNA"/>
</dbReference>
<protein>
    <submittedName>
        <fullName evidence="3">Uncharacterized protein</fullName>
    </submittedName>
</protein>